<evidence type="ECO:0000259" key="1">
    <source>
        <dbReference type="Pfam" id="PF18117"/>
    </source>
</evidence>
<evidence type="ECO:0000313" key="3">
    <source>
        <dbReference type="Proteomes" id="UP001491310"/>
    </source>
</evidence>
<gene>
    <name evidence="2" type="ORF">WJX75_002101</name>
</gene>
<name>A0ABR2YFZ5_9CHLO</name>
<proteinExistence type="predicted"/>
<dbReference type="InterPro" id="IPR044214">
    <property type="entry name" value="EDS1-like"/>
</dbReference>
<dbReference type="EMBL" id="JALJOT010000012">
    <property type="protein sequence ID" value="KAK9904764.1"/>
    <property type="molecule type" value="Genomic_DNA"/>
</dbReference>
<comment type="caution">
    <text evidence="2">The sequence shown here is derived from an EMBL/GenBank/DDBJ whole genome shotgun (WGS) entry which is preliminary data.</text>
</comment>
<protein>
    <recommendedName>
        <fullName evidence="1">EDS1 EP domain-containing protein</fullName>
    </recommendedName>
</protein>
<organism evidence="2 3">
    <name type="scientific">Coccomyxa subellipsoidea</name>
    <dbReference type="NCBI Taxonomy" id="248742"/>
    <lineage>
        <taxon>Eukaryota</taxon>
        <taxon>Viridiplantae</taxon>
        <taxon>Chlorophyta</taxon>
        <taxon>core chlorophytes</taxon>
        <taxon>Trebouxiophyceae</taxon>
        <taxon>Trebouxiophyceae incertae sedis</taxon>
        <taxon>Coccomyxaceae</taxon>
        <taxon>Coccomyxa</taxon>
    </lineage>
</organism>
<dbReference type="PANTHER" id="PTHR47090">
    <property type="entry name" value="PROTEIN EDS1-RELATED"/>
    <property type="match status" value="1"/>
</dbReference>
<sequence length="230" mass="26907">MGHRYQSAVEAIILADALVRPKWRSLEYLISNTKSLFELGIIGVAQDMLQAQAAMMEILRKEYQRPPSWYEREQSWLTAQDAMDMIYAYRQKHLDAGSDYCAAFKAHKNQEDKDVERARRVLRVFWDITVGMYTAGDLPESFFGRGVWLIRAYMELVKPIEIANYYRCQNWKRWTKGKRHYIEGKRPKRFPFFEAQYAQHYPTEKLAPVLHQAQCEADAVDAQELAAAEA</sequence>
<evidence type="ECO:0000313" key="2">
    <source>
        <dbReference type="EMBL" id="KAK9904764.1"/>
    </source>
</evidence>
<dbReference type="Proteomes" id="UP001491310">
    <property type="component" value="Unassembled WGS sequence"/>
</dbReference>
<keyword evidence="3" id="KW-1185">Reference proteome</keyword>
<dbReference type="InterPro" id="IPR041266">
    <property type="entry name" value="EDS1_EP"/>
</dbReference>
<reference evidence="2 3" key="1">
    <citation type="journal article" date="2024" name="Nat. Commun.">
        <title>Phylogenomics reveals the evolutionary origins of lichenization in chlorophyte algae.</title>
        <authorList>
            <person name="Puginier C."/>
            <person name="Libourel C."/>
            <person name="Otte J."/>
            <person name="Skaloud P."/>
            <person name="Haon M."/>
            <person name="Grisel S."/>
            <person name="Petersen M."/>
            <person name="Berrin J.G."/>
            <person name="Delaux P.M."/>
            <person name="Dal Grande F."/>
            <person name="Keller J."/>
        </authorList>
    </citation>
    <scope>NUCLEOTIDE SEQUENCE [LARGE SCALE GENOMIC DNA]</scope>
    <source>
        <strain evidence="2 3">SAG 216-7</strain>
    </source>
</reference>
<dbReference type="Pfam" id="PF18117">
    <property type="entry name" value="EDS1_EP"/>
    <property type="match status" value="1"/>
</dbReference>
<feature type="domain" description="EDS1 EP" evidence="1">
    <location>
        <begin position="88"/>
        <end position="200"/>
    </location>
</feature>
<accession>A0ABR2YFZ5</accession>